<keyword evidence="1" id="KW-0614">Plasmid</keyword>
<geneLocation type="plasmid" evidence="2">
    <name>pAzo1</name>
</geneLocation>
<dbReference type="EMBL" id="CR555307">
    <property type="protein sequence ID" value="CAI10284.1"/>
    <property type="molecule type" value="Genomic_DNA"/>
</dbReference>
<dbReference type="RefSeq" id="WP_011254893.1">
    <property type="nucleotide sequence ID" value="NC_006823.1"/>
</dbReference>
<accession>Q5NXD0</accession>
<dbReference type="AlphaFoldDB" id="Q5NXD0"/>
<dbReference type="NCBIfam" id="NF010497">
    <property type="entry name" value="PRK13916.1"/>
    <property type="match status" value="1"/>
</dbReference>
<dbReference type="Proteomes" id="UP000006552">
    <property type="component" value="Plasmid 1"/>
</dbReference>
<evidence type="ECO:0000313" key="1">
    <source>
        <dbReference type="EMBL" id="CAI10284.1"/>
    </source>
</evidence>
<reference evidence="1 2" key="1">
    <citation type="journal article" date="2005" name="Arch. Microbiol.">
        <title>The genome sequence of an anaerobic aromatic-degrading denitrifying bacterium, strain EbN1.</title>
        <authorList>
            <person name="Rabus R."/>
            <person name="Kube M."/>
            <person name="Heider J."/>
            <person name="Beck A."/>
            <person name="Heitmann K."/>
            <person name="Widdel F."/>
            <person name="Reinhardt R."/>
        </authorList>
    </citation>
    <scope>NUCLEOTIDE SEQUENCE [LARGE SCALE GENOMIC DNA]</scope>
    <source>
        <strain evidence="1 2">EbN1</strain>
        <plasmid evidence="2">Plasmid pAzo1</plasmid>
    </source>
</reference>
<name>Q5NXD0_AROAE</name>
<sequence length="107" mass="12044">MPEIPHPPQKDSLRLTLYLNRKKHSELFEFLVALPDGTMPTFVRDVLEKYIQSGGFSSPLPQQNRTREGDALLPSTTPIRVAQSKAHAIELPPDADPGKLYPKHWSS</sequence>
<keyword evidence="2" id="KW-1185">Reference proteome</keyword>
<proteinExistence type="predicted"/>
<organism evidence="1 2">
    <name type="scientific">Aromatoleum aromaticum (strain DSM 19018 / LMG 30748 / EbN1)</name>
    <name type="common">Azoarcus sp. (strain EbN1)</name>
    <dbReference type="NCBI Taxonomy" id="76114"/>
    <lineage>
        <taxon>Bacteria</taxon>
        <taxon>Pseudomonadati</taxon>
        <taxon>Pseudomonadota</taxon>
        <taxon>Betaproteobacteria</taxon>
        <taxon>Rhodocyclales</taxon>
        <taxon>Rhodocyclaceae</taxon>
        <taxon>Aromatoleum</taxon>
    </lineage>
</organism>
<protein>
    <submittedName>
        <fullName evidence="1">Uncharacterized protein</fullName>
    </submittedName>
</protein>
<gene>
    <name evidence="1" type="ORF">p1B51</name>
</gene>
<evidence type="ECO:0000313" key="2">
    <source>
        <dbReference type="Proteomes" id="UP000006552"/>
    </source>
</evidence>
<dbReference type="HOGENOM" id="CLU_2204595_0_0_4"/>
<dbReference type="KEGG" id="eba:p1B51"/>